<sequence>MNEKAILGEIENLKYDGLELKMFFEIFNKNELVDLELNEALEMIDLIVKKNENAKILIFLIVVNRLKMISDQIRLFKESIKNNMSNKNNSKVIIEFVILSEYIKNESIIDDLFNYYYTKSQVELNNGKEEFIFETLNNILKIPFFSINIIVEAFLNSKYSVSSSIIEEYIPFELQDNIFYNYLWISTLDNINKKNSDFDNKYINFFRYLLKRMFMRGYCKNLCILFIDIINLNTYYGLRDKEFDVKKVFLNLNKLLACNEDKKMPEKFILKLLKQLEEMNISIINERVVVIDLPDKNLTLNLLSAIIDYCIINNGNSICTYTLFKEKLSLNLCITFLDISIFNILSRNYVESNKFLKGEFDYMMSFKTRMDEERKNEDDGIINVFCEKFIAYFEFYKNLLETLLQKWELNCDSEKDSYNLSVLIIRLISIILFIESSTNNLNKVVSEFLLDQYKFVSNGMQLRLKSIDPIVRYSSMYLGEFYFNILTTLFPPNEQTAEKNGYLTTEENPKFDELNSLDDSIKRKHLFHLKHSTSTIIISNRNVNDKDILIINQEKTDGNIADDNSKEDNNELCSEGLCDVQSKQNDYDNDDFFWDNAPSIKKEDSTKSNQINRLIFDQEDKKIIQSKIVINSYDLIAFYTDDKKTSQISNKEEILLKILNDLLLNIKWDRSNYEYIILPLVNKLISFNEKELRYTSLLVISKIIELKNNCITINIIDYACNIHNSIPMDTKILLLNSLILACKSLANHKEDDEKSKGNKHIVSCSFKRKKEKVIINLFDQYSLMWSSNLARYLVEIIEQSQGIQHEKVPNIFFITYLELFNNIILNTSINNIHTNQISTFGVEIIFQINTKENSLFHDPTIRKSLYILAFNIMQKCSNSFKGDKCTNNIVNELTNWLVKNGDFEKDNNCLEIINQIKSCVTFS</sequence>
<gene>
    <name evidence="1" type="ORF">RS030_132025</name>
</gene>
<keyword evidence="2" id="KW-1185">Reference proteome</keyword>
<evidence type="ECO:0000313" key="1">
    <source>
        <dbReference type="EMBL" id="KAK6590790.1"/>
    </source>
</evidence>
<comment type="caution">
    <text evidence="1">The sequence shown here is derived from an EMBL/GenBank/DDBJ whole genome shotgun (WGS) entry which is preliminary data.</text>
</comment>
<dbReference type="AlphaFoldDB" id="A0AAV9Y195"/>
<reference evidence="1 2" key="1">
    <citation type="submission" date="2023-10" db="EMBL/GenBank/DDBJ databases">
        <title>Comparative genomics analysis reveals potential genetic determinants of host preference in Cryptosporidium xiaoi.</title>
        <authorList>
            <person name="Xiao L."/>
            <person name="Li J."/>
        </authorList>
    </citation>
    <scope>NUCLEOTIDE SEQUENCE [LARGE SCALE GENOMIC DNA]</scope>
    <source>
        <strain evidence="1 2">52996</strain>
    </source>
</reference>
<accession>A0AAV9Y195</accession>
<proteinExistence type="predicted"/>
<evidence type="ECO:0008006" key="3">
    <source>
        <dbReference type="Google" id="ProtNLM"/>
    </source>
</evidence>
<dbReference type="EMBL" id="JAWDEY010000004">
    <property type="protein sequence ID" value="KAK6590790.1"/>
    <property type="molecule type" value="Genomic_DNA"/>
</dbReference>
<evidence type="ECO:0000313" key="2">
    <source>
        <dbReference type="Proteomes" id="UP001311799"/>
    </source>
</evidence>
<dbReference type="Proteomes" id="UP001311799">
    <property type="component" value="Unassembled WGS sequence"/>
</dbReference>
<name>A0AAV9Y195_9CRYT</name>
<protein>
    <recommendedName>
        <fullName evidence="3">Telomere length regulation protein conserved domain-containing protein</fullName>
    </recommendedName>
</protein>
<organism evidence="1 2">
    <name type="scientific">Cryptosporidium xiaoi</name>
    <dbReference type="NCBI Taxonomy" id="659607"/>
    <lineage>
        <taxon>Eukaryota</taxon>
        <taxon>Sar</taxon>
        <taxon>Alveolata</taxon>
        <taxon>Apicomplexa</taxon>
        <taxon>Conoidasida</taxon>
        <taxon>Coccidia</taxon>
        <taxon>Eucoccidiorida</taxon>
        <taxon>Eimeriorina</taxon>
        <taxon>Cryptosporidiidae</taxon>
        <taxon>Cryptosporidium</taxon>
    </lineage>
</organism>